<gene>
    <name evidence="1" type="ORF">OBBRIDRAFT_781518</name>
</gene>
<sequence>SLALAFYGWHLSFPPRTIRACLWLFQNAAGAKRVSGDIARADCGCQYVWRLCTSVVSASRLFIDGGWRLLSAADEPTFVHCLVKRSSTPAGTLPPASLVLTHTYNALLCSVGHSSCLLCSPIRPVCIERLCHISYLVYCYN</sequence>
<reference evidence="1 2" key="1">
    <citation type="submission" date="2016-07" db="EMBL/GenBank/DDBJ databases">
        <title>Draft genome of the white-rot fungus Obba rivulosa 3A-2.</title>
        <authorList>
            <consortium name="DOE Joint Genome Institute"/>
            <person name="Miettinen O."/>
            <person name="Riley R."/>
            <person name="Acob R."/>
            <person name="Barry K."/>
            <person name="Cullen D."/>
            <person name="De Vries R."/>
            <person name="Hainaut M."/>
            <person name="Hatakka A."/>
            <person name="Henrissat B."/>
            <person name="Hilden K."/>
            <person name="Kuo R."/>
            <person name="Labutti K."/>
            <person name="Lipzen A."/>
            <person name="Makela M.R."/>
            <person name="Sandor L."/>
            <person name="Spatafora J.W."/>
            <person name="Grigoriev I.V."/>
            <person name="Hibbett D.S."/>
        </authorList>
    </citation>
    <scope>NUCLEOTIDE SEQUENCE [LARGE SCALE GENOMIC DNA]</scope>
    <source>
        <strain evidence="1 2">3A-2</strain>
    </source>
</reference>
<keyword evidence="2" id="KW-1185">Reference proteome</keyword>
<dbReference type="AlphaFoldDB" id="A0A8E2ANM7"/>
<feature type="non-terminal residue" evidence="1">
    <location>
        <position position="1"/>
    </location>
</feature>
<dbReference type="Proteomes" id="UP000250043">
    <property type="component" value="Unassembled WGS sequence"/>
</dbReference>
<protein>
    <submittedName>
        <fullName evidence="1">Uncharacterized protein</fullName>
    </submittedName>
</protein>
<dbReference type="EMBL" id="KV722482">
    <property type="protein sequence ID" value="OCH87533.1"/>
    <property type="molecule type" value="Genomic_DNA"/>
</dbReference>
<evidence type="ECO:0000313" key="1">
    <source>
        <dbReference type="EMBL" id="OCH87533.1"/>
    </source>
</evidence>
<accession>A0A8E2ANM7</accession>
<proteinExistence type="predicted"/>
<evidence type="ECO:0000313" key="2">
    <source>
        <dbReference type="Proteomes" id="UP000250043"/>
    </source>
</evidence>
<organism evidence="1 2">
    <name type="scientific">Obba rivulosa</name>
    <dbReference type="NCBI Taxonomy" id="1052685"/>
    <lineage>
        <taxon>Eukaryota</taxon>
        <taxon>Fungi</taxon>
        <taxon>Dikarya</taxon>
        <taxon>Basidiomycota</taxon>
        <taxon>Agaricomycotina</taxon>
        <taxon>Agaricomycetes</taxon>
        <taxon>Polyporales</taxon>
        <taxon>Gelatoporiaceae</taxon>
        <taxon>Obba</taxon>
    </lineage>
</organism>
<name>A0A8E2ANM7_9APHY</name>